<proteinExistence type="inferred from homology"/>
<comment type="subunit">
    <text evidence="11">Homotetramer.</text>
</comment>
<feature type="binding site" evidence="11">
    <location>
        <position position="366"/>
    </location>
    <ligand>
        <name>FMN</name>
        <dbReference type="ChEBI" id="CHEBI:58210"/>
    </ligand>
</feature>
<dbReference type="InterPro" id="IPR035904">
    <property type="entry name" value="Chorismate_synth_AroC_sf"/>
</dbReference>
<evidence type="ECO:0000256" key="8">
    <source>
        <dbReference type="ARBA" id="ARBA00022857"/>
    </source>
</evidence>
<dbReference type="PROSITE" id="PS00788">
    <property type="entry name" value="CHORISMATE_SYNTHASE_2"/>
    <property type="match status" value="1"/>
</dbReference>
<comment type="catalytic activity">
    <reaction evidence="11 12">
        <text>5-O-(1-carboxyvinyl)-3-phosphoshikimate = chorismate + phosphate</text>
        <dbReference type="Rhea" id="RHEA:21020"/>
        <dbReference type="ChEBI" id="CHEBI:29748"/>
        <dbReference type="ChEBI" id="CHEBI:43474"/>
        <dbReference type="ChEBI" id="CHEBI:57701"/>
        <dbReference type="EC" id="4.2.3.5"/>
    </reaction>
</comment>
<sequence>MERLGQHEFIIFGTIGYMMRWSTAGESHGCRLVAIIEGMPAGIEISTVGLEGELRRRRTGYGRGARQKFEQDSCRIISGVRHGKTLGSPIAIEIDNSEWPRWETVMSPDVVDPAELRKNSGSGDSHELARNKKLTRPRPGHADYAGAIKFRFDDLRNVLERASARETAARVALGYVAKEFLRQVAGIVIAGRVVALGTATAVNKTVTLADIQTIEDSPVRASDPHSEQLFIEQIDHARKTGDTIGGIAEVIAWNVPPALGTYTVWSERLDGQIAQAMMSIPAVKGVEIGDGFANAITGGSIAHDELALEHGMITRESNHAGGIEGGMTNGEPVAVRIAVKPIPTVPHALKTVDLATGEPVAANHQRSDTSAVVPATVIAESMLALTLASALLERAAGNHLQDIQIHLENLADQHGAFFENELGS</sequence>
<dbReference type="FunFam" id="3.60.150.10:FF:000002">
    <property type="entry name" value="Chorismate synthase"/>
    <property type="match status" value="1"/>
</dbReference>
<evidence type="ECO:0000256" key="7">
    <source>
        <dbReference type="ARBA" id="ARBA00022827"/>
    </source>
</evidence>
<feature type="binding site" evidence="11">
    <location>
        <position position="63"/>
    </location>
    <ligand>
        <name>NADP(+)</name>
        <dbReference type="ChEBI" id="CHEBI:58349"/>
    </ligand>
</feature>
<dbReference type="GO" id="GO:0009423">
    <property type="term" value="P:chorismate biosynthetic process"/>
    <property type="evidence" value="ECO:0007669"/>
    <property type="project" value="UniProtKB-UniRule"/>
</dbReference>
<dbReference type="Proteomes" id="UP000214355">
    <property type="component" value="Chromosome I"/>
</dbReference>
<feature type="binding site" evidence="11">
    <location>
        <position position="57"/>
    </location>
    <ligand>
        <name>NADP(+)</name>
        <dbReference type="ChEBI" id="CHEBI:58349"/>
    </ligand>
</feature>
<comment type="similarity">
    <text evidence="2 11 12">Belongs to the chorismate synthase family.</text>
</comment>
<evidence type="ECO:0000256" key="3">
    <source>
        <dbReference type="ARBA" id="ARBA00013036"/>
    </source>
</evidence>
<protein>
    <recommendedName>
        <fullName evidence="3 11">Chorismate synthase</fullName>
        <shortName evidence="11">CS</shortName>
        <ecNumber evidence="3 11">4.2.3.5</ecNumber>
    </recommendedName>
    <alternativeName>
        <fullName evidence="11">5-enolpyruvylshikimate-3-phosphate phospholyase</fullName>
    </alternativeName>
</protein>
<dbReference type="CDD" id="cd07304">
    <property type="entry name" value="Chorismate_synthase"/>
    <property type="match status" value="1"/>
</dbReference>
<keyword evidence="6 11" id="KW-0288">FMN</keyword>
<dbReference type="PIRSF" id="PIRSF001456">
    <property type="entry name" value="Chorismate_synth"/>
    <property type="match status" value="1"/>
</dbReference>
<feature type="binding site" evidence="11">
    <location>
        <begin position="340"/>
        <end position="344"/>
    </location>
    <ligand>
        <name>FMN</name>
        <dbReference type="ChEBI" id="CHEBI:58210"/>
    </ligand>
</feature>
<evidence type="ECO:0000256" key="10">
    <source>
        <dbReference type="ARBA" id="ARBA00023239"/>
    </source>
</evidence>
<evidence type="ECO:0000256" key="2">
    <source>
        <dbReference type="ARBA" id="ARBA00008014"/>
    </source>
</evidence>
<dbReference type="STRING" id="131112.SAMN04489737_1410"/>
<comment type="caution">
    <text evidence="11">Lacks conserved residue(s) required for the propagation of feature annotation.</text>
</comment>
<keyword evidence="14" id="KW-1185">Reference proteome</keyword>
<evidence type="ECO:0000256" key="1">
    <source>
        <dbReference type="ARBA" id="ARBA00005044"/>
    </source>
</evidence>
<evidence type="ECO:0000256" key="12">
    <source>
        <dbReference type="RuleBase" id="RU000605"/>
    </source>
</evidence>
<evidence type="ECO:0000256" key="6">
    <source>
        <dbReference type="ARBA" id="ARBA00022643"/>
    </source>
</evidence>
<gene>
    <name evidence="11" type="primary">aroC</name>
    <name evidence="13" type="ORF">SAMN04489737_1410</name>
</gene>
<dbReference type="PANTHER" id="PTHR21085:SF0">
    <property type="entry name" value="CHORISMATE SYNTHASE"/>
    <property type="match status" value="1"/>
</dbReference>
<evidence type="ECO:0000256" key="11">
    <source>
        <dbReference type="HAMAP-Rule" id="MF_00300"/>
    </source>
</evidence>
<dbReference type="EMBL" id="LT629804">
    <property type="protein sequence ID" value="SDU81101.1"/>
    <property type="molecule type" value="Genomic_DNA"/>
</dbReference>
<dbReference type="GO" id="GO:0005829">
    <property type="term" value="C:cytosol"/>
    <property type="evidence" value="ECO:0007669"/>
    <property type="project" value="TreeGrafter"/>
</dbReference>
<dbReference type="Pfam" id="PF01264">
    <property type="entry name" value="Chorismate_synt"/>
    <property type="match status" value="1"/>
</dbReference>
<dbReference type="GO" id="GO:0004107">
    <property type="term" value="F:chorismate synthase activity"/>
    <property type="evidence" value="ECO:0007669"/>
    <property type="project" value="UniProtKB-UniRule"/>
</dbReference>
<feature type="binding site" evidence="11">
    <location>
        <position position="325"/>
    </location>
    <ligand>
        <name>FMN</name>
        <dbReference type="ChEBI" id="CHEBI:58210"/>
    </ligand>
</feature>
<keyword evidence="8 11" id="KW-0521">NADP</keyword>
<name>A0A1H2LKK4_9ACTO</name>
<comment type="cofactor">
    <cofactor evidence="11 12">
        <name>FMNH2</name>
        <dbReference type="ChEBI" id="CHEBI:57618"/>
    </cofactor>
    <text evidence="11 12">Reduced FMN (FMNH(2)).</text>
</comment>
<comment type="function">
    <text evidence="11">Catalyzes the anti-1,4-elimination of the C-3 phosphate and the C-6 proR hydrogen from 5-enolpyruvylshikimate-3-phosphate (EPSP) to yield chorismate, which is the branch point compound that serves as the starting substrate for the three terminal pathways of aromatic amino acid biosynthesis. This reaction introduces a second double bond into the aromatic ring system.</text>
</comment>
<dbReference type="NCBIfam" id="TIGR00033">
    <property type="entry name" value="aroC"/>
    <property type="match status" value="1"/>
</dbReference>
<dbReference type="UniPathway" id="UPA00053">
    <property type="reaction ID" value="UER00090"/>
</dbReference>
<feature type="binding site" evidence="11">
    <location>
        <begin position="161"/>
        <end position="163"/>
    </location>
    <ligand>
        <name>FMN</name>
        <dbReference type="ChEBI" id="CHEBI:58210"/>
    </ligand>
</feature>
<keyword evidence="7 11" id="KW-0274">FAD</keyword>
<dbReference type="HAMAP" id="MF_00300">
    <property type="entry name" value="Chorismate_synth"/>
    <property type="match status" value="1"/>
</dbReference>
<reference evidence="14" key="1">
    <citation type="submission" date="2016-10" db="EMBL/GenBank/DDBJ databases">
        <authorList>
            <person name="Varghese N."/>
            <person name="Submissions S."/>
        </authorList>
    </citation>
    <scope>NUCLEOTIDE SEQUENCE [LARGE SCALE GENOMIC DNA]</scope>
    <source>
        <strain evidence="14">DSM 10002</strain>
    </source>
</reference>
<accession>A0A1H2LKK4</accession>
<dbReference type="GO" id="GO:0008652">
    <property type="term" value="P:amino acid biosynthetic process"/>
    <property type="evidence" value="ECO:0007669"/>
    <property type="project" value="UniProtKB-KW"/>
</dbReference>
<dbReference type="PANTHER" id="PTHR21085">
    <property type="entry name" value="CHORISMATE SYNTHASE"/>
    <property type="match status" value="1"/>
</dbReference>
<evidence type="ECO:0000256" key="5">
    <source>
        <dbReference type="ARBA" id="ARBA00022630"/>
    </source>
</evidence>
<dbReference type="PROSITE" id="PS00787">
    <property type="entry name" value="CHORISMATE_SYNTHASE_1"/>
    <property type="match status" value="1"/>
</dbReference>
<dbReference type="EC" id="4.2.3.5" evidence="3 11"/>
<dbReference type="AlphaFoldDB" id="A0A1H2LKK4"/>
<keyword evidence="4 11" id="KW-0028">Amino-acid biosynthesis</keyword>
<evidence type="ECO:0000313" key="14">
    <source>
        <dbReference type="Proteomes" id="UP000214355"/>
    </source>
</evidence>
<comment type="pathway">
    <text evidence="1 11 12">Metabolic intermediate biosynthesis; chorismate biosynthesis; chorismate from D-erythrose 4-phosphate and phosphoenolpyruvate: step 7/7.</text>
</comment>
<keyword evidence="5 11" id="KW-0285">Flavoprotein</keyword>
<dbReference type="InterPro" id="IPR000453">
    <property type="entry name" value="Chorismate_synth"/>
</dbReference>
<dbReference type="NCBIfam" id="NF003793">
    <property type="entry name" value="PRK05382.1"/>
    <property type="match status" value="1"/>
</dbReference>
<dbReference type="GO" id="GO:0009073">
    <property type="term" value="P:aromatic amino acid family biosynthetic process"/>
    <property type="evidence" value="ECO:0007669"/>
    <property type="project" value="UniProtKB-KW"/>
</dbReference>
<keyword evidence="9 11" id="KW-0057">Aromatic amino acid biosynthesis</keyword>
<dbReference type="SUPFAM" id="SSF103263">
    <property type="entry name" value="Chorismate synthase, AroC"/>
    <property type="match status" value="1"/>
</dbReference>
<organism evidence="13 14">
    <name type="scientific">Arcanobacterium phocae</name>
    <dbReference type="NCBI Taxonomy" id="131112"/>
    <lineage>
        <taxon>Bacteria</taxon>
        <taxon>Bacillati</taxon>
        <taxon>Actinomycetota</taxon>
        <taxon>Actinomycetes</taxon>
        <taxon>Actinomycetales</taxon>
        <taxon>Actinomycetaceae</taxon>
        <taxon>Arcanobacterium</taxon>
    </lineage>
</organism>
<dbReference type="InterPro" id="IPR020541">
    <property type="entry name" value="Chorismate_synthase_CS"/>
</dbReference>
<evidence type="ECO:0000256" key="9">
    <source>
        <dbReference type="ARBA" id="ARBA00023141"/>
    </source>
</evidence>
<keyword evidence="10 11" id="KW-0456">Lyase</keyword>
<dbReference type="GO" id="GO:0010181">
    <property type="term" value="F:FMN binding"/>
    <property type="evidence" value="ECO:0007669"/>
    <property type="project" value="TreeGrafter"/>
</dbReference>
<evidence type="ECO:0000313" key="13">
    <source>
        <dbReference type="EMBL" id="SDU81101.1"/>
    </source>
</evidence>
<evidence type="ECO:0000256" key="4">
    <source>
        <dbReference type="ARBA" id="ARBA00022605"/>
    </source>
</evidence>
<dbReference type="Gene3D" id="3.60.150.10">
    <property type="entry name" value="Chorismate synthase AroC"/>
    <property type="match status" value="1"/>
</dbReference>